<proteinExistence type="predicted"/>
<sequence length="135" mass="15629">MLAQTRSQMITKIHIGKNQLKMTDNQYRVFLLDAVDKHSCAVMSDAELMQVLQAMRKQGVVFTSTKFKEKRPTPRADKAKYLAKITALLTNQGKPQKYADAMAKKAFGIEFVNWLEPWQLKKIIQMLAVYERRHV</sequence>
<dbReference type="EMBL" id="UFRQ01000003">
    <property type="protein sequence ID" value="SUT94222.1"/>
    <property type="molecule type" value="Genomic_DNA"/>
</dbReference>
<name>A0A380U1M7_9PAST</name>
<reference evidence="2 3" key="1">
    <citation type="submission" date="2018-06" db="EMBL/GenBank/DDBJ databases">
        <authorList>
            <consortium name="Pathogen Informatics"/>
            <person name="Doyle S."/>
        </authorList>
    </citation>
    <scope>NUCLEOTIDE SEQUENCE [LARGE SCALE GENOMIC DNA]</scope>
    <source>
        <strain evidence="2 3">NCTC10801</strain>
    </source>
</reference>
<evidence type="ECO:0000313" key="1">
    <source>
        <dbReference type="EMBL" id="SUT91463.1"/>
    </source>
</evidence>
<gene>
    <name evidence="1" type="ORF">NCTC10801_01465</name>
    <name evidence="2" type="ORF">NCTC10801_02148</name>
</gene>
<dbReference type="AlphaFoldDB" id="A0A380U1M7"/>
<evidence type="ECO:0000313" key="2">
    <source>
        <dbReference type="EMBL" id="SUT94222.1"/>
    </source>
</evidence>
<dbReference type="Proteomes" id="UP000254649">
    <property type="component" value="Unassembled WGS sequence"/>
</dbReference>
<keyword evidence="3" id="KW-1185">Reference proteome</keyword>
<dbReference type="Pfam" id="PF06252">
    <property type="entry name" value="GemA"/>
    <property type="match status" value="1"/>
</dbReference>
<accession>A0A380U1M7</accession>
<organism evidence="2 3">
    <name type="scientific">[Actinobacillus] rossii</name>
    <dbReference type="NCBI Taxonomy" id="123820"/>
    <lineage>
        <taxon>Bacteria</taxon>
        <taxon>Pseudomonadati</taxon>
        <taxon>Pseudomonadota</taxon>
        <taxon>Gammaproteobacteria</taxon>
        <taxon>Pasteurellales</taxon>
        <taxon>Pasteurellaceae</taxon>
    </lineage>
</organism>
<protein>
    <submittedName>
        <fullName evidence="2">Mu-like prophage protein gp16</fullName>
    </submittedName>
</protein>
<dbReference type="InterPro" id="IPR009363">
    <property type="entry name" value="Phage_Mu_Gp16"/>
</dbReference>
<dbReference type="OrthoDB" id="7360086at2"/>
<dbReference type="EMBL" id="UFRQ01000003">
    <property type="protein sequence ID" value="SUT91463.1"/>
    <property type="molecule type" value="Genomic_DNA"/>
</dbReference>
<evidence type="ECO:0000313" key="3">
    <source>
        <dbReference type="Proteomes" id="UP000254649"/>
    </source>
</evidence>